<dbReference type="InterPro" id="IPR009296">
    <property type="entry name" value="DUF951"/>
</dbReference>
<dbReference type="RefSeq" id="WP_281095104.1">
    <property type="nucleotide sequence ID" value="NZ_JARYZI010000010.1"/>
</dbReference>
<name>A0ABT6NFS4_9FIRM</name>
<dbReference type="PIRSF" id="PIRSF037263">
    <property type="entry name" value="DUF951_bac"/>
    <property type="match status" value="1"/>
</dbReference>
<proteinExistence type="predicted"/>
<sequence length="68" mass="7996">MPLKLEIGDKITTKKPHPCGSHSFEIMRVGMDFVIKCEKCEKEIWIPRVKIEKRIKEIYRNGEKLPKA</sequence>
<evidence type="ECO:0000313" key="2">
    <source>
        <dbReference type="Proteomes" id="UP001158045"/>
    </source>
</evidence>
<protein>
    <submittedName>
        <fullName evidence="1">DUF951 domain-containing protein</fullName>
    </submittedName>
</protein>
<reference evidence="1 2" key="1">
    <citation type="submission" date="2023-04" db="EMBL/GenBank/DDBJ databases">
        <title>Fusibacter bizertensis strain WBS, isolated from littoral bottom sediments of the Arctic seas - biochemical and genomic analysis.</title>
        <authorList>
            <person name="Brioukhanov A.L."/>
        </authorList>
    </citation>
    <scope>NUCLEOTIDE SEQUENCE [LARGE SCALE GENOMIC DNA]</scope>
    <source>
        <strain evidence="1 2">WBS</strain>
    </source>
</reference>
<organism evidence="1 2">
    <name type="scientific">Fusibacter bizertensis</name>
    <dbReference type="NCBI Taxonomy" id="1488331"/>
    <lineage>
        <taxon>Bacteria</taxon>
        <taxon>Bacillati</taxon>
        <taxon>Bacillota</taxon>
        <taxon>Clostridia</taxon>
        <taxon>Eubacteriales</taxon>
        <taxon>Eubacteriales Family XII. Incertae Sedis</taxon>
        <taxon>Fusibacter</taxon>
    </lineage>
</organism>
<keyword evidence="2" id="KW-1185">Reference proteome</keyword>
<dbReference type="Pfam" id="PF06107">
    <property type="entry name" value="DUF951"/>
    <property type="match status" value="1"/>
</dbReference>
<dbReference type="PANTHER" id="PTHR38455:SF1">
    <property type="entry name" value="DUF951 DOMAIN-CONTAINING PROTEIN"/>
    <property type="match status" value="1"/>
</dbReference>
<comment type="caution">
    <text evidence="1">The sequence shown here is derived from an EMBL/GenBank/DDBJ whole genome shotgun (WGS) entry which is preliminary data.</text>
</comment>
<dbReference type="PANTHER" id="PTHR38455">
    <property type="entry name" value="HYPOTHETICAL CYTOSOLIC PROTEIN"/>
    <property type="match status" value="1"/>
</dbReference>
<gene>
    <name evidence="1" type="ORF">QE109_13720</name>
</gene>
<dbReference type="EMBL" id="JARYZI010000010">
    <property type="protein sequence ID" value="MDH8679210.1"/>
    <property type="molecule type" value="Genomic_DNA"/>
</dbReference>
<evidence type="ECO:0000313" key="1">
    <source>
        <dbReference type="EMBL" id="MDH8679210.1"/>
    </source>
</evidence>
<dbReference type="Proteomes" id="UP001158045">
    <property type="component" value="Unassembled WGS sequence"/>
</dbReference>
<accession>A0ABT6NFS4</accession>